<evidence type="ECO:0000256" key="4">
    <source>
        <dbReference type="ARBA" id="ARBA00022525"/>
    </source>
</evidence>
<dbReference type="AlphaFoldDB" id="A0AAD6B4T0"/>
<comment type="similarity">
    <text evidence="2 7">Belongs to the IL-15/IL-21 family.</text>
</comment>
<feature type="signal peptide" evidence="8">
    <location>
        <begin position="1"/>
        <end position="20"/>
    </location>
</feature>
<evidence type="ECO:0000256" key="5">
    <source>
        <dbReference type="ARBA" id="ARBA00022729"/>
    </source>
</evidence>
<evidence type="ECO:0000256" key="3">
    <source>
        <dbReference type="ARBA" id="ARBA00022514"/>
    </source>
</evidence>
<proteinExistence type="inferred from homology"/>
<comment type="caution">
    <text evidence="9">The sequence shown here is derived from an EMBL/GenBank/DDBJ whole genome shotgun (WGS) entry which is preliminary data.</text>
</comment>
<evidence type="ECO:0000256" key="6">
    <source>
        <dbReference type="ARBA" id="ARBA00023157"/>
    </source>
</evidence>
<dbReference type="Proteomes" id="UP001219934">
    <property type="component" value="Unassembled WGS sequence"/>
</dbReference>
<keyword evidence="3 7" id="KW-0202">Cytokine</keyword>
<dbReference type="GO" id="GO:0006955">
    <property type="term" value="P:immune response"/>
    <property type="evidence" value="ECO:0007669"/>
    <property type="project" value="InterPro"/>
</dbReference>
<sequence>MLRVGLSLVSVSLCLVCLTAVPLLAGNCSKDLLKKVKTLLTNAKELKELECKLYTPTVDHYKNCSQSTMKCLVAETKVLFLESEAADLSEISKDKEEMVENLEDFFYQMSPDPETDCLQCESLEVQNAETFVKEFQSILQSMCSLNISPV</sequence>
<feature type="chain" id="PRO_5041955263" description="Interleukin" evidence="8">
    <location>
        <begin position="21"/>
        <end position="150"/>
    </location>
</feature>
<evidence type="ECO:0000256" key="2">
    <source>
        <dbReference type="ARBA" id="ARBA00006050"/>
    </source>
</evidence>
<keyword evidence="10" id="KW-1185">Reference proteome</keyword>
<dbReference type="PANTHER" id="PTHR14356">
    <property type="entry name" value="INTERLEUKIN-15-RELATED"/>
    <property type="match status" value="1"/>
</dbReference>
<name>A0AAD6B4T0_9TELE</name>
<dbReference type="Gene3D" id="1.20.1250.70">
    <property type="entry name" value="Interleukin-15/Interleukin-21"/>
    <property type="match status" value="1"/>
</dbReference>
<protein>
    <recommendedName>
        <fullName evidence="7">Interleukin</fullName>
    </recommendedName>
</protein>
<keyword evidence="4" id="KW-0964">Secreted</keyword>
<dbReference type="GO" id="GO:0005125">
    <property type="term" value="F:cytokine activity"/>
    <property type="evidence" value="ECO:0007669"/>
    <property type="project" value="UniProtKB-KW"/>
</dbReference>
<evidence type="ECO:0000313" key="10">
    <source>
        <dbReference type="Proteomes" id="UP001219934"/>
    </source>
</evidence>
<comment type="subcellular location">
    <subcellularLocation>
        <location evidence="1">Secreted</location>
    </subcellularLocation>
</comment>
<evidence type="ECO:0000256" key="8">
    <source>
        <dbReference type="SAM" id="SignalP"/>
    </source>
</evidence>
<keyword evidence="6" id="KW-1015">Disulfide bond</keyword>
<dbReference type="Pfam" id="PF02372">
    <property type="entry name" value="IL15"/>
    <property type="match status" value="1"/>
</dbReference>
<evidence type="ECO:0000313" key="9">
    <source>
        <dbReference type="EMBL" id="KAJ4935641.1"/>
    </source>
</evidence>
<dbReference type="InterPro" id="IPR009079">
    <property type="entry name" value="4_helix_cytokine-like_core"/>
</dbReference>
<evidence type="ECO:0000256" key="7">
    <source>
        <dbReference type="RuleBase" id="RU003453"/>
    </source>
</evidence>
<reference evidence="9" key="1">
    <citation type="submission" date="2022-11" db="EMBL/GenBank/DDBJ databases">
        <title>Chromosome-level genome of Pogonophryne albipinna.</title>
        <authorList>
            <person name="Jo E."/>
        </authorList>
    </citation>
    <scope>NUCLEOTIDE SEQUENCE</scope>
    <source>
        <strain evidence="9">SGF0006</strain>
        <tissue evidence="9">Muscle</tissue>
    </source>
</reference>
<dbReference type="InterPro" id="IPR003443">
    <property type="entry name" value="IL-15/IL-21_fam"/>
</dbReference>
<dbReference type="GO" id="GO:0005615">
    <property type="term" value="C:extracellular space"/>
    <property type="evidence" value="ECO:0007669"/>
    <property type="project" value="UniProtKB-KW"/>
</dbReference>
<organism evidence="9 10">
    <name type="scientific">Pogonophryne albipinna</name>
    <dbReference type="NCBI Taxonomy" id="1090488"/>
    <lineage>
        <taxon>Eukaryota</taxon>
        <taxon>Metazoa</taxon>
        <taxon>Chordata</taxon>
        <taxon>Craniata</taxon>
        <taxon>Vertebrata</taxon>
        <taxon>Euteleostomi</taxon>
        <taxon>Actinopterygii</taxon>
        <taxon>Neopterygii</taxon>
        <taxon>Teleostei</taxon>
        <taxon>Neoteleostei</taxon>
        <taxon>Acanthomorphata</taxon>
        <taxon>Eupercaria</taxon>
        <taxon>Perciformes</taxon>
        <taxon>Notothenioidei</taxon>
        <taxon>Pogonophryne</taxon>
    </lineage>
</organism>
<dbReference type="SUPFAM" id="SSF47266">
    <property type="entry name" value="4-helical cytokines"/>
    <property type="match status" value="1"/>
</dbReference>
<keyword evidence="5 8" id="KW-0732">Signal</keyword>
<dbReference type="EMBL" id="JAPTMU010000011">
    <property type="protein sequence ID" value="KAJ4935641.1"/>
    <property type="molecule type" value="Genomic_DNA"/>
</dbReference>
<dbReference type="GO" id="GO:0005126">
    <property type="term" value="F:cytokine receptor binding"/>
    <property type="evidence" value="ECO:0007669"/>
    <property type="project" value="InterPro"/>
</dbReference>
<evidence type="ECO:0000256" key="1">
    <source>
        <dbReference type="ARBA" id="ARBA00004613"/>
    </source>
</evidence>
<gene>
    <name evidence="9" type="ORF">JOQ06_017172</name>
</gene>
<accession>A0AAD6B4T0</accession>